<evidence type="ECO:0000256" key="1">
    <source>
        <dbReference type="ARBA" id="ARBA00001966"/>
    </source>
</evidence>
<evidence type="ECO:0000256" key="3">
    <source>
        <dbReference type="ARBA" id="ARBA00022485"/>
    </source>
</evidence>
<evidence type="ECO:0000256" key="8">
    <source>
        <dbReference type="ARBA" id="ARBA00023014"/>
    </source>
</evidence>
<feature type="domain" description="4Fe-4S ferredoxin-type" evidence="10">
    <location>
        <begin position="44"/>
        <end position="75"/>
    </location>
</feature>
<comment type="catalytic activity">
    <reaction evidence="9">
        <text>glycyl-[protein] + reduced [flavodoxin] + S-adenosyl-L-methionine = glycin-2-yl radical-[protein] + semiquinone [flavodoxin] + 5'-deoxyadenosine + L-methionine + H(+)</text>
        <dbReference type="Rhea" id="RHEA:61976"/>
        <dbReference type="Rhea" id="RHEA-COMP:10622"/>
        <dbReference type="Rhea" id="RHEA-COMP:14480"/>
        <dbReference type="Rhea" id="RHEA-COMP:15993"/>
        <dbReference type="Rhea" id="RHEA-COMP:15994"/>
        <dbReference type="ChEBI" id="CHEBI:15378"/>
        <dbReference type="ChEBI" id="CHEBI:17319"/>
        <dbReference type="ChEBI" id="CHEBI:29947"/>
        <dbReference type="ChEBI" id="CHEBI:32722"/>
        <dbReference type="ChEBI" id="CHEBI:57618"/>
        <dbReference type="ChEBI" id="CHEBI:57844"/>
        <dbReference type="ChEBI" id="CHEBI:59789"/>
        <dbReference type="ChEBI" id="CHEBI:140311"/>
    </reaction>
</comment>
<dbReference type="PROSITE" id="PS00198">
    <property type="entry name" value="4FE4S_FER_1"/>
    <property type="match status" value="1"/>
</dbReference>
<evidence type="ECO:0000256" key="4">
    <source>
        <dbReference type="ARBA" id="ARBA00022691"/>
    </source>
</evidence>
<evidence type="ECO:0000256" key="5">
    <source>
        <dbReference type="ARBA" id="ARBA00022723"/>
    </source>
</evidence>
<protein>
    <submittedName>
        <fullName evidence="12">Cobalamin-independent glycerol dehydratase small subunit</fullName>
    </submittedName>
</protein>
<proteinExistence type="inferred from homology"/>
<reference evidence="12 13" key="1">
    <citation type="submission" date="2019-03" db="EMBL/GenBank/DDBJ databases">
        <title>Genomic Encyclopedia of Type Strains, Phase IV (KMG-IV): sequencing the most valuable type-strain genomes for metagenomic binning, comparative biology and taxonomic classification.</title>
        <authorList>
            <person name="Goeker M."/>
        </authorList>
    </citation>
    <scope>NUCLEOTIDE SEQUENCE [LARGE SCALE GENOMIC DNA]</scope>
    <source>
        <strain evidence="12 13">DSM 29489</strain>
    </source>
</reference>
<keyword evidence="13" id="KW-1185">Reference proteome</keyword>
<dbReference type="PANTHER" id="PTHR30352">
    <property type="entry name" value="PYRUVATE FORMATE-LYASE-ACTIVATING ENZYME"/>
    <property type="match status" value="1"/>
</dbReference>
<accession>A0A4R3KGS1</accession>
<dbReference type="RefSeq" id="WP_132378681.1">
    <property type="nucleotide sequence ID" value="NZ_SLZZ01000002.1"/>
</dbReference>
<sequence>MAELMVFDLQRFALHDGPGIRTTIFLKGCPLDCVWCHNPESKKTKAQLGFLEKNCVGCGKCQEVCKHDVHIITQKGCHEIDYSNCVQCGCCANTCPSGALKIYGKRMTSEEIIETVMKDWDFYQKSGGGLTVSGGEPMLQFECLLELLKKAKAKGLHVCLDTSGQAPEEKYLTIAEYVDLFLFDYKMTDEQQHRRYTGVDNRLILKNLDSLGRHKSHVYLRCPIIPGINDNEIHYRSIAELSRKYDNIDQVNLMMYHDMAKGKAAQIGEEYSLPDLKSIEAKEKRRIYEKVESYGCLRLQES</sequence>
<dbReference type="InterPro" id="IPR058240">
    <property type="entry name" value="rSAM_sf"/>
</dbReference>
<dbReference type="OrthoDB" id="9782387at2"/>
<dbReference type="SUPFAM" id="SSF54862">
    <property type="entry name" value="4Fe-4S ferredoxins"/>
    <property type="match status" value="1"/>
</dbReference>
<dbReference type="InterPro" id="IPR034457">
    <property type="entry name" value="Organic_radical-activating"/>
</dbReference>
<evidence type="ECO:0000256" key="2">
    <source>
        <dbReference type="ARBA" id="ARBA00009777"/>
    </source>
</evidence>
<organism evidence="12 13">
    <name type="scientific">Muricomes intestini</name>
    <dbReference type="NCBI Taxonomy" id="1796634"/>
    <lineage>
        <taxon>Bacteria</taxon>
        <taxon>Bacillati</taxon>
        <taxon>Bacillota</taxon>
        <taxon>Clostridia</taxon>
        <taxon>Lachnospirales</taxon>
        <taxon>Lachnospiraceae</taxon>
        <taxon>Muricomes</taxon>
    </lineage>
</organism>
<dbReference type="InterPro" id="IPR017896">
    <property type="entry name" value="4Fe4S_Fe-S-bd"/>
</dbReference>
<comment type="similarity">
    <text evidence="2">Belongs to the organic radical-activating enzymes family.</text>
</comment>
<dbReference type="SFLD" id="SFLDG01118">
    <property type="entry name" value="activating_enzymes__group_2"/>
    <property type="match status" value="1"/>
</dbReference>
<dbReference type="PROSITE" id="PS51379">
    <property type="entry name" value="4FE4S_FER_2"/>
    <property type="match status" value="2"/>
</dbReference>
<dbReference type="NCBIfam" id="TIGR02494">
    <property type="entry name" value="PFLE_PFLC"/>
    <property type="match status" value="1"/>
</dbReference>
<evidence type="ECO:0000313" key="13">
    <source>
        <dbReference type="Proteomes" id="UP000295726"/>
    </source>
</evidence>
<evidence type="ECO:0000256" key="7">
    <source>
        <dbReference type="ARBA" id="ARBA00023004"/>
    </source>
</evidence>
<name>A0A4R3KGS1_9FIRM</name>
<evidence type="ECO:0000256" key="9">
    <source>
        <dbReference type="ARBA" id="ARBA00047365"/>
    </source>
</evidence>
<feature type="domain" description="4Fe-4S ferredoxin-type" evidence="10">
    <location>
        <begin position="76"/>
        <end position="105"/>
    </location>
</feature>
<keyword evidence="6" id="KW-0560">Oxidoreductase</keyword>
<dbReference type="Gene3D" id="3.20.20.70">
    <property type="entry name" value="Aldolase class I"/>
    <property type="match status" value="1"/>
</dbReference>
<dbReference type="PIRSF" id="PIRSF000371">
    <property type="entry name" value="PFL_act_enz"/>
    <property type="match status" value="1"/>
</dbReference>
<keyword evidence="7" id="KW-0408">Iron</keyword>
<evidence type="ECO:0000259" key="11">
    <source>
        <dbReference type="PROSITE" id="PS51918"/>
    </source>
</evidence>
<dbReference type="InterPro" id="IPR012839">
    <property type="entry name" value="Organic_radical_activase"/>
</dbReference>
<dbReference type="PROSITE" id="PS51918">
    <property type="entry name" value="RADICAL_SAM"/>
    <property type="match status" value="1"/>
</dbReference>
<dbReference type="GO" id="GO:0051539">
    <property type="term" value="F:4 iron, 4 sulfur cluster binding"/>
    <property type="evidence" value="ECO:0007669"/>
    <property type="project" value="UniProtKB-KW"/>
</dbReference>
<dbReference type="GO" id="GO:0046872">
    <property type="term" value="F:metal ion binding"/>
    <property type="evidence" value="ECO:0007669"/>
    <property type="project" value="UniProtKB-KW"/>
</dbReference>
<keyword evidence="8" id="KW-0411">Iron-sulfur</keyword>
<dbReference type="InterPro" id="IPR007197">
    <property type="entry name" value="rSAM"/>
</dbReference>
<keyword evidence="5" id="KW-0479">Metal-binding</keyword>
<feature type="domain" description="Radical SAM core" evidence="11">
    <location>
        <begin position="15"/>
        <end position="297"/>
    </location>
</feature>
<dbReference type="InterPro" id="IPR013785">
    <property type="entry name" value="Aldolase_TIM"/>
</dbReference>
<evidence type="ECO:0000313" key="12">
    <source>
        <dbReference type="EMBL" id="TCS82385.1"/>
    </source>
</evidence>
<dbReference type="InterPro" id="IPR017900">
    <property type="entry name" value="4Fe4S_Fe_S_CS"/>
</dbReference>
<comment type="caution">
    <text evidence="12">The sequence shown here is derived from an EMBL/GenBank/DDBJ whole genome shotgun (WGS) entry which is preliminary data.</text>
</comment>
<keyword evidence="4" id="KW-0949">S-adenosyl-L-methionine</keyword>
<dbReference type="Proteomes" id="UP000295726">
    <property type="component" value="Unassembled WGS sequence"/>
</dbReference>
<gene>
    <name evidence="12" type="ORF">EDD59_102256</name>
</gene>
<dbReference type="AlphaFoldDB" id="A0A4R3KGS1"/>
<dbReference type="InterPro" id="IPR001989">
    <property type="entry name" value="Radical_activat_CS"/>
</dbReference>
<dbReference type="PANTHER" id="PTHR30352:SF4">
    <property type="entry name" value="PYRUVATE FORMATE-LYASE 2-ACTIVATING ENZYME"/>
    <property type="match status" value="1"/>
</dbReference>
<dbReference type="EMBL" id="SLZZ01000002">
    <property type="protein sequence ID" value="TCS82385.1"/>
    <property type="molecule type" value="Genomic_DNA"/>
</dbReference>
<dbReference type="GO" id="GO:0016491">
    <property type="term" value="F:oxidoreductase activity"/>
    <property type="evidence" value="ECO:0007669"/>
    <property type="project" value="UniProtKB-KW"/>
</dbReference>
<dbReference type="SFLD" id="SFLDG01066">
    <property type="entry name" value="organic_radical-activating_enz"/>
    <property type="match status" value="1"/>
</dbReference>
<dbReference type="InterPro" id="IPR040074">
    <property type="entry name" value="BssD/PflA/YjjW"/>
</dbReference>
<keyword evidence="3" id="KW-0004">4Fe-4S</keyword>
<evidence type="ECO:0000259" key="10">
    <source>
        <dbReference type="PROSITE" id="PS51379"/>
    </source>
</evidence>
<evidence type="ECO:0000256" key="6">
    <source>
        <dbReference type="ARBA" id="ARBA00023002"/>
    </source>
</evidence>
<comment type="cofactor">
    <cofactor evidence="1">
        <name>[4Fe-4S] cluster</name>
        <dbReference type="ChEBI" id="CHEBI:49883"/>
    </cofactor>
</comment>
<dbReference type="SUPFAM" id="SSF102114">
    <property type="entry name" value="Radical SAM enzymes"/>
    <property type="match status" value="1"/>
</dbReference>
<dbReference type="Pfam" id="PF04055">
    <property type="entry name" value="Radical_SAM"/>
    <property type="match status" value="1"/>
</dbReference>
<dbReference type="SFLD" id="SFLDS00029">
    <property type="entry name" value="Radical_SAM"/>
    <property type="match status" value="1"/>
</dbReference>
<dbReference type="PROSITE" id="PS01087">
    <property type="entry name" value="RADICAL_ACTIVATING"/>
    <property type="match status" value="1"/>
</dbReference>